<organism evidence="3 4">
    <name type="scientific">Psittacicella gerlachiana</name>
    <dbReference type="NCBI Taxonomy" id="2028574"/>
    <lineage>
        <taxon>Bacteria</taxon>
        <taxon>Pseudomonadati</taxon>
        <taxon>Pseudomonadota</taxon>
        <taxon>Gammaproteobacteria</taxon>
        <taxon>Pasteurellales</taxon>
        <taxon>Psittacicellaceae</taxon>
        <taxon>Psittacicella</taxon>
    </lineage>
</organism>
<evidence type="ECO:0000256" key="1">
    <source>
        <dbReference type="SAM" id="MobiDB-lite"/>
    </source>
</evidence>
<dbReference type="Proteomes" id="UP000265964">
    <property type="component" value="Unassembled WGS sequence"/>
</dbReference>
<feature type="compositionally biased region" description="Low complexity" evidence="1">
    <location>
        <begin position="115"/>
        <end position="125"/>
    </location>
</feature>
<feature type="region of interest" description="Disordered" evidence="1">
    <location>
        <begin position="105"/>
        <end position="134"/>
    </location>
</feature>
<name>A0A3A1Y8X0_9GAMM</name>
<proteinExistence type="predicted"/>
<evidence type="ECO:0000256" key="2">
    <source>
        <dbReference type="SAM" id="Phobius"/>
    </source>
</evidence>
<sequence length="318" mass="36750">MKPSPRVFYLTLIILWIILFIIPEFRQEIMRASGIEIFFYIFITFIITAGFYYILNIAFNILKAILYFIFLIFRTIVNLCLSIINLFFLIIKSTLGFLPSNENATKQKSDRASGQRSNNSQQNHDSNNRDPRYNFDRKTNAAKNFLEELRKNETNVKLQFECIANILGSAFRHSETVNSDLFTLSLQVMLTSLKVYYDSAFTSEYQKALTGYQESRIRDRFVEGLIGINPNESINPLTQLNKLVNSSSFLGDRQTLALILLSSYYVASTRRDKFISRLFDNITKSLNMNSIEKENLKQSFLERKGDLNKLIADFASGI</sequence>
<feature type="transmembrane region" description="Helical" evidence="2">
    <location>
        <begin position="65"/>
        <end position="91"/>
    </location>
</feature>
<keyword evidence="2" id="KW-0812">Transmembrane</keyword>
<feature type="transmembrane region" description="Helical" evidence="2">
    <location>
        <begin position="37"/>
        <end position="59"/>
    </location>
</feature>
<keyword evidence="2" id="KW-1133">Transmembrane helix</keyword>
<keyword evidence="2" id="KW-0472">Membrane</keyword>
<protein>
    <submittedName>
        <fullName evidence="3">Uncharacterized protein</fullName>
    </submittedName>
</protein>
<reference evidence="3 4" key="1">
    <citation type="submission" date="2017-08" db="EMBL/GenBank/DDBJ databases">
        <title>Reclassification of Bisgaard taxon 37 and 44.</title>
        <authorList>
            <person name="Christensen H."/>
        </authorList>
    </citation>
    <scope>NUCLEOTIDE SEQUENCE [LARGE SCALE GENOMIC DNA]</scope>
    <source>
        <strain evidence="3 4">EEAB3T1</strain>
    </source>
</reference>
<feature type="transmembrane region" description="Helical" evidence="2">
    <location>
        <begin position="6"/>
        <end position="25"/>
    </location>
</feature>
<gene>
    <name evidence="3" type="ORF">CKF59_05220</name>
</gene>
<keyword evidence="4" id="KW-1185">Reference proteome</keyword>
<dbReference type="AlphaFoldDB" id="A0A3A1Y8X0"/>
<comment type="caution">
    <text evidence="3">The sequence shown here is derived from an EMBL/GenBank/DDBJ whole genome shotgun (WGS) entry which is preliminary data.</text>
</comment>
<dbReference type="EMBL" id="NRJF01000146">
    <property type="protein sequence ID" value="RIY34622.1"/>
    <property type="molecule type" value="Genomic_DNA"/>
</dbReference>
<accession>A0A3A1Y8X0</accession>
<evidence type="ECO:0000313" key="3">
    <source>
        <dbReference type="EMBL" id="RIY34622.1"/>
    </source>
</evidence>
<evidence type="ECO:0000313" key="4">
    <source>
        <dbReference type="Proteomes" id="UP000265964"/>
    </source>
</evidence>